<dbReference type="SUPFAM" id="SSF46894">
    <property type="entry name" value="C-terminal effector domain of the bipartite response regulators"/>
    <property type="match status" value="1"/>
</dbReference>
<evidence type="ECO:0000259" key="4">
    <source>
        <dbReference type="PROSITE" id="PS50043"/>
    </source>
</evidence>
<evidence type="ECO:0000256" key="1">
    <source>
        <dbReference type="ARBA" id="ARBA00023015"/>
    </source>
</evidence>
<dbReference type="Pfam" id="PF00196">
    <property type="entry name" value="GerE"/>
    <property type="match status" value="1"/>
</dbReference>
<gene>
    <name evidence="5" type="ORF">FHX42_003718</name>
</gene>
<dbReference type="Gene3D" id="3.30.450.40">
    <property type="match status" value="1"/>
</dbReference>
<dbReference type="InterPro" id="IPR003018">
    <property type="entry name" value="GAF"/>
</dbReference>
<dbReference type="SMART" id="SM00421">
    <property type="entry name" value="HTH_LUXR"/>
    <property type="match status" value="1"/>
</dbReference>
<organism evidence="5 6">
    <name type="scientific">Halosaccharopolyspora lacisalsi</name>
    <dbReference type="NCBI Taxonomy" id="1000566"/>
    <lineage>
        <taxon>Bacteria</taxon>
        <taxon>Bacillati</taxon>
        <taxon>Actinomycetota</taxon>
        <taxon>Actinomycetes</taxon>
        <taxon>Pseudonocardiales</taxon>
        <taxon>Pseudonocardiaceae</taxon>
        <taxon>Halosaccharopolyspora</taxon>
    </lineage>
</organism>
<dbReference type="CDD" id="cd06170">
    <property type="entry name" value="LuxR_C_like"/>
    <property type="match status" value="1"/>
</dbReference>
<sequence>MTTTVPDERARIRTALRDLARTTALPMAFGGPVLPTHHLLLSDLVGARTTSLQGLSVRPGTGLGGKVVTVAQPIAVPDYPNTPVITHEYDSAVAAERLQSLISVPVIVRGTVRAVLYAGLRHAAPVAERVLDQGTAVARELEQELVVRDEVEHRVAQLHSDQPRSELSGTEREQVREAYAQLRVIAQQTTQPEVRERVRGVAEHLGTSLERPNRTGSVTLSPRELDVLACVALGCTNADAATSLGLLPETVKSYLRSAMIKLDCRNRTEAVAAARKAGLLP</sequence>
<dbReference type="SUPFAM" id="SSF55781">
    <property type="entry name" value="GAF domain-like"/>
    <property type="match status" value="1"/>
</dbReference>
<dbReference type="GO" id="GO:0003677">
    <property type="term" value="F:DNA binding"/>
    <property type="evidence" value="ECO:0007669"/>
    <property type="project" value="UniProtKB-KW"/>
</dbReference>
<keyword evidence="2 5" id="KW-0238">DNA-binding</keyword>
<dbReference type="Proteomes" id="UP000569329">
    <property type="component" value="Unassembled WGS sequence"/>
</dbReference>
<dbReference type="InterPro" id="IPR000792">
    <property type="entry name" value="Tscrpt_reg_LuxR_C"/>
</dbReference>
<feature type="domain" description="HTH luxR-type" evidence="4">
    <location>
        <begin position="213"/>
        <end position="278"/>
    </location>
</feature>
<dbReference type="PANTHER" id="PTHR44688">
    <property type="entry name" value="DNA-BINDING TRANSCRIPTIONAL ACTIVATOR DEVR_DOSR"/>
    <property type="match status" value="1"/>
</dbReference>
<keyword evidence="3" id="KW-0804">Transcription</keyword>
<protein>
    <submittedName>
        <fullName evidence="5">DNA-binding NarL/FixJ family response regulator</fullName>
    </submittedName>
</protein>
<dbReference type="PROSITE" id="PS50043">
    <property type="entry name" value="HTH_LUXR_2"/>
    <property type="match status" value="1"/>
</dbReference>
<dbReference type="InterPro" id="IPR029016">
    <property type="entry name" value="GAF-like_dom_sf"/>
</dbReference>
<evidence type="ECO:0000256" key="3">
    <source>
        <dbReference type="ARBA" id="ARBA00023163"/>
    </source>
</evidence>
<dbReference type="InterPro" id="IPR016032">
    <property type="entry name" value="Sig_transdc_resp-reg_C-effctor"/>
</dbReference>
<evidence type="ECO:0000256" key="2">
    <source>
        <dbReference type="ARBA" id="ARBA00023125"/>
    </source>
</evidence>
<keyword evidence="6" id="KW-1185">Reference proteome</keyword>
<name>A0A839DWK3_9PSEU</name>
<dbReference type="GO" id="GO:0006355">
    <property type="term" value="P:regulation of DNA-templated transcription"/>
    <property type="evidence" value="ECO:0007669"/>
    <property type="project" value="InterPro"/>
</dbReference>
<comment type="caution">
    <text evidence="5">The sequence shown here is derived from an EMBL/GenBank/DDBJ whole genome shotgun (WGS) entry which is preliminary data.</text>
</comment>
<dbReference type="PANTHER" id="PTHR44688:SF16">
    <property type="entry name" value="DNA-BINDING TRANSCRIPTIONAL ACTIVATOR DEVR_DOSR"/>
    <property type="match status" value="1"/>
</dbReference>
<keyword evidence="1" id="KW-0805">Transcription regulation</keyword>
<evidence type="ECO:0000313" key="5">
    <source>
        <dbReference type="EMBL" id="MBA8826342.1"/>
    </source>
</evidence>
<dbReference type="AlphaFoldDB" id="A0A839DWK3"/>
<reference evidence="5 6" key="1">
    <citation type="submission" date="2020-07" db="EMBL/GenBank/DDBJ databases">
        <title>Sequencing the genomes of 1000 actinobacteria strains.</title>
        <authorList>
            <person name="Klenk H.-P."/>
        </authorList>
    </citation>
    <scope>NUCLEOTIDE SEQUENCE [LARGE SCALE GENOMIC DNA]</scope>
    <source>
        <strain evidence="5 6">DSM 45975</strain>
    </source>
</reference>
<evidence type="ECO:0000313" key="6">
    <source>
        <dbReference type="Proteomes" id="UP000569329"/>
    </source>
</evidence>
<accession>A0A839DWK3</accession>
<dbReference type="EMBL" id="JACGWZ010000005">
    <property type="protein sequence ID" value="MBA8826342.1"/>
    <property type="molecule type" value="Genomic_DNA"/>
</dbReference>
<dbReference type="Gene3D" id="1.10.10.10">
    <property type="entry name" value="Winged helix-like DNA-binding domain superfamily/Winged helix DNA-binding domain"/>
    <property type="match status" value="1"/>
</dbReference>
<dbReference type="PRINTS" id="PR00038">
    <property type="entry name" value="HTHLUXR"/>
</dbReference>
<dbReference type="Pfam" id="PF01590">
    <property type="entry name" value="GAF"/>
    <property type="match status" value="1"/>
</dbReference>
<dbReference type="RefSeq" id="WP_182545569.1">
    <property type="nucleotide sequence ID" value="NZ_JACGWZ010000005.1"/>
</dbReference>
<dbReference type="InterPro" id="IPR036388">
    <property type="entry name" value="WH-like_DNA-bd_sf"/>
</dbReference>
<proteinExistence type="predicted"/>